<dbReference type="EMBL" id="CM042883">
    <property type="protein sequence ID" value="KAI4377527.1"/>
    <property type="molecule type" value="Genomic_DNA"/>
</dbReference>
<protein>
    <submittedName>
        <fullName evidence="1">Uncharacterized protein</fullName>
    </submittedName>
</protein>
<accession>A0ACB9RNK0</accession>
<gene>
    <name evidence="1" type="ORF">MLD38_015134</name>
</gene>
<reference evidence="2" key="1">
    <citation type="journal article" date="2023" name="Front. Plant Sci.">
        <title>Chromosomal-level genome assembly of Melastoma candidum provides insights into trichome evolution.</title>
        <authorList>
            <person name="Zhong Y."/>
            <person name="Wu W."/>
            <person name="Sun C."/>
            <person name="Zou P."/>
            <person name="Liu Y."/>
            <person name="Dai S."/>
            <person name="Zhou R."/>
        </authorList>
    </citation>
    <scope>NUCLEOTIDE SEQUENCE [LARGE SCALE GENOMIC DNA]</scope>
</reference>
<evidence type="ECO:0000313" key="1">
    <source>
        <dbReference type="EMBL" id="KAI4377527.1"/>
    </source>
</evidence>
<dbReference type="Proteomes" id="UP001057402">
    <property type="component" value="Chromosome 4"/>
</dbReference>
<evidence type="ECO:0000313" key="2">
    <source>
        <dbReference type="Proteomes" id="UP001057402"/>
    </source>
</evidence>
<name>A0ACB9RNK0_9MYRT</name>
<comment type="caution">
    <text evidence="1">The sequence shown here is derived from an EMBL/GenBank/DDBJ whole genome shotgun (WGS) entry which is preliminary data.</text>
</comment>
<keyword evidence="2" id="KW-1185">Reference proteome</keyword>
<sequence>MLQRILQTEGFPGFYKGHGASVLRIVPYAALHFMTYERVPMVDFEQLSKLGFRDVNRSYSRALLPEGTAVMCTYPLDLARTKTCLSRGNSGIVPRCWSDSDWILPYAGLKFYIYEELKESNPFKTQRWNHLREVQEHMGRTHEHSPQPRMEAAVCWLSINYIKIVPSVAIGFTVYDSMKVWLEIPPRQKAPSPASA</sequence>
<proteinExistence type="predicted"/>
<organism evidence="1 2">
    <name type="scientific">Melastoma candidum</name>
    <dbReference type="NCBI Taxonomy" id="119954"/>
    <lineage>
        <taxon>Eukaryota</taxon>
        <taxon>Viridiplantae</taxon>
        <taxon>Streptophyta</taxon>
        <taxon>Embryophyta</taxon>
        <taxon>Tracheophyta</taxon>
        <taxon>Spermatophyta</taxon>
        <taxon>Magnoliopsida</taxon>
        <taxon>eudicotyledons</taxon>
        <taxon>Gunneridae</taxon>
        <taxon>Pentapetalae</taxon>
        <taxon>rosids</taxon>
        <taxon>malvids</taxon>
        <taxon>Myrtales</taxon>
        <taxon>Melastomataceae</taxon>
        <taxon>Melastomatoideae</taxon>
        <taxon>Melastomateae</taxon>
        <taxon>Melastoma</taxon>
    </lineage>
</organism>